<dbReference type="SUPFAM" id="SSF53300">
    <property type="entry name" value="vWA-like"/>
    <property type="match status" value="1"/>
</dbReference>
<dbReference type="SMART" id="SM00327">
    <property type="entry name" value="VWA"/>
    <property type="match status" value="1"/>
</dbReference>
<gene>
    <name evidence="5" type="ORF">BN9_012830</name>
</gene>
<dbReference type="GO" id="GO:0005634">
    <property type="term" value="C:nucleus"/>
    <property type="evidence" value="ECO:0007669"/>
    <property type="project" value="TreeGrafter"/>
</dbReference>
<protein>
    <recommendedName>
        <fullName evidence="4">VWFA domain-containing protein</fullName>
    </recommendedName>
</protein>
<accession>A0A024G167</accession>
<comment type="caution">
    <text evidence="5">The sequence shown here is derived from an EMBL/GenBank/DDBJ whole genome shotgun (WGS) entry which is preliminary data.</text>
</comment>
<evidence type="ECO:0000256" key="2">
    <source>
        <dbReference type="ARBA" id="ARBA00022942"/>
    </source>
</evidence>
<dbReference type="GO" id="GO:0031593">
    <property type="term" value="F:polyubiquitin modification-dependent protein binding"/>
    <property type="evidence" value="ECO:0007669"/>
    <property type="project" value="TreeGrafter"/>
</dbReference>
<evidence type="ECO:0000313" key="6">
    <source>
        <dbReference type="Proteomes" id="UP000053237"/>
    </source>
</evidence>
<dbReference type="STRING" id="65357.A0A024G167"/>
<dbReference type="EMBL" id="CAIX01000009">
    <property type="protein sequence ID" value="CCI40499.1"/>
    <property type="molecule type" value="Genomic_DNA"/>
</dbReference>
<feature type="region of interest" description="Disordered" evidence="3">
    <location>
        <begin position="280"/>
        <end position="313"/>
    </location>
</feature>
<dbReference type="Pfam" id="PF13519">
    <property type="entry name" value="VWA_2"/>
    <property type="match status" value="1"/>
</dbReference>
<name>A0A024G167_9STRA</name>
<dbReference type="OrthoDB" id="1731724at2759"/>
<evidence type="ECO:0000256" key="1">
    <source>
        <dbReference type="ARBA" id="ARBA00005574"/>
    </source>
</evidence>
<organism evidence="5 6">
    <name type="scientific">Albugo candida</name>
    <dbReference type="NCBI Taxonomy" id="65357"/>
    <lineage>
        <taxon>Eukaryota</taxon>
        <taxon>Sar</taxon>
        <taxon>Stramenopiles</taxon>
        <taxon>Oomycota</taxon>
        <taxon>Peronosporomycetes</taxon>
        <taxon>Albuginales</taxon>
        <taxon>Albuginaceae</taxon>
        <taxon>Albugo</taxon>
    </lineage>
</organism>
<dbReference type="InterPro" id="IPR003903">
    <property type="entry name" value="UIM_dom"/>
</dbReference>
<dbReference type="AlphaFoldDB" id="A0A024G167"/>
<keyword evidence="6" id="KW-1185">Reference proteome</keyword>
<dbReference type="PROSITE" id="PS50330">
    <property type="entry name" value="UIM"/>
    <property type="match status" value="1"/>
</dbReference>
<dbReference type="GO" id="GO:0005829">
    <property type="term" value="C:cytosol"/>
    <property type="evidence" value="ECO:0007669"/>
    <property type="project" value="TreeGrafter"/>
</dbReference>
<evidence type="ECO:0000256" key="3">
    <source>
        <dbReference type="SAM" id="MobiDB-lite"/>
    </source>
</evidence>
<dbReference type="InterPro" id="IPR027040">
    <property type="entry name" value="PSMD4"/>
</dbReference>
<dbReference type="Proteomes" id="UP000053237">
    <property type="component" value="Unassembled WGS sequence"/>
</dbReference>
<dbReference type="InParanoid" id="A0A024G167"/>
<evidence type="ECO:0000259" key="4">
    <source>
        <dbReference type="PROSITE" id="PS50234"/>
    </source>
</evidence>
<dbReference type="PANTHER" id="PTHR10223">
    <property type="entry name" value="26S PROTEASOME NON-ATPASE REGULATORY SUBUNIT 4"/>
    <property type="match status" value="1"/>
</dbReference>
<dbReference type="InterPro" id="IPR002035">
    <property type="entry name" value="VWF_A"/>
</dbReference>
<proteinExistence type="inferred from homology"/>
<keyword evidence="2" id="KW-0647">Proteasome</keyword>
<dbReference type="FunFam" id="3.40.50.410:FF:000005">
    <property type="entry name" value="26S proteasome non-ATPase regulatory subunit 4"/>
    <property type="match status" value="1"/>
</dbReference>
<dbReference type="PANTHER" id="PTHR10223:SF0">
    <property type="entry name" value="26S PROTEASOME NON-ATPASE REGULATORY SUBUNIT 4"/>
    <property type="match status" value="1"/>
</dbReference>
<dbReference type="PROSITE" id="PS50234">
    <property type="entry name" value="VWFA"/>
    <property type="match status" value="1"/>
</dbReference>
<comment type="similarity">
    <text evidence="1">Belongs to the proteasome subunit S5A family.</text>
</comment>
<feature type="region of interest" description="Disordered" evidence="3">
    <location>
        <begin position="330"/>
        <end position="362"/>
    </location>
</feature>
<feature type="compositionally biased region" description="Low complexity" evidence="3">
    <location>
        <begin position="236"/>
        <end position="253"/>
    </location>
</feature>
<feature type="region of interest" description="Disordered" evidence="3">
    <location>
        <begin position="231"/>
        <end position="267"/>
    </location>
</feature>
<dbReference type="GO" id="GO:0008540">
    <property type="term" value="C:proteasome regulatory particle, base subcomplex"/>
    <property type="evidence" value="ECO:0007669"/>
    <property type="project" value="TreeGrafter"/>
</dbReference>
<feature type="compositionally biased region" description="Polar residues" evidence="3">
    <location>
        <begin position="280"/>
        <end position="300"/>
    </location>
</feature>
<evidence type="ECO:0000313" key="5">
    <source>
        <dbReference type="EMBL" id="CCI40499.1"/>
    </source>
</evidence>
<dbReference type="Gene3D" id="1.10.287.3990">
    <property type="match status" value="1"/>
</dbReference>
<dbReference type="InterPro" id="IPR036465">
    <property type="entry name" value="vWFA_dom_sf"/>
</dbReference>
<reference evidence="5 6" key="1">
    <citation type="submission" date="2012-05" db="EMBL/GenBank/DDBJ databases">
        <title>Recombination and specialization in a pathogen metapopulation.</title>
        <authorList>
            <person name="Gardiner A."/>
            <person name="Kemen E."/>
            <person name="Schultz-Larsen T."/>
            <person name="MacLean D."/>
            <person name="Van Oosterhout C."/>
            <person name="Jones J.D.G."/>
        </authorList>
    </citation>
    <scope>NUCLEOTIDE SEQUENCE [LARGE SCALE GENOMIC DNA]</scope>
    <source>
        <strain evidence="5 6">Ac Nc2</strain>
    </source>
</reference>
<dbReference type="GO" id="GO:0043161">
    <property type="term" value="P:proteasome-mediated ubiquitin-dependent protein catabolic process"/>
    <property type="evidence" value="ECO:0007669"/>
    <property type="project" value="TreeGrafter"/>
</dbReference>
<dbReference type="Gene3D" id="3.40.50.410">
    <property type="entry name" value="von Willebrand factor, type A domain"/>
    <property type="match status" value="1"/>
</dbReference>
<sequence length="362" mass="38384">MPLESTVLCLDNSEWMRNGDYAPSRLVAQHDAASMLCGAKIQSHPESTVGVIAMAGKSVQLLASPTDSMGSLLNAIHSVTINGTVNFSNSIQVAQLSLKHRCNKKGAQRIVVFVGSPVAEDDKVLIKIGKLLKKNNIAVHVVTMGDIPGNDEKLQAFVDAANSNNNSHLVHIPIGMMPSDVLVSSPVIRGEDAATNVVGGAAGETFAEYGGVDPSMDPELALALRVSMEEERARQEAAQQKAAEESANQNAAQAPPPNASKENQNERNNPVNLVATTSSTVNEAAADSSSTKLATDSTDNAAREVTAPPPALNSPFMDATFVNSLISGLPGVDRNDPRIQAFIQQHSQQSENSEKDEEKKEM</sequence>
<feature type="domain" description="VWFA" evidence="4">
    <location>
        <begin position="5"/>
        <end position="170"/>
    </location>
</feature>
<feature type="compositionally biased region" description="Basic and acidic residues" evidence="3">
    <location>
        <begin position="352"/>
        <end position="362"/>
    </location>
</feature>